<keyword evidence="1" id="KW-0560">Oxidoreductase</keyword>
<name>A0A225WFX8_9STRA</name>
<evidence type="ECO:0000313" key="4">
    <source>
        <dbReference type="Proteomes" id="UP000198211"/>
    </source>
</evidence>
<keyword evidence="1" id="KW-0408">Iron</keyword>
<dbReference type="STRING" id="4795.A0A225WFX8"/>
<comment type="caution">
    <text evidence="3">The sequence shown here is derived from an EMBL/GenBank/DDBJ whole genome shotgun (WGS) entry which is preliminary data.</text>
</comment>
<keyword evidence="1" id="KW-0479">Metal-binding</keyword>
<dbReference type="Gene3D" id="2.60.120.330">
    <property type="entry name" value="B-lactam Antibiotic, Isopenicillin N Synthase, Chain"/>
    <property type="match status" value="1"/>
</dbReference>
<dbReference type="InterPro" id="IPR005123">
    <property type="entry name" value="Oxoglu/Fe-dep_dioxygenase_dom"/>
</dbReference>
<dbReference type="SUPFAM" id="SSF51197">
    <property type="entry name" value="Clavaminate synthase-like"/>
    <property type="match status" value="1"/>
</dbReference>
<evidence type="ECO:0000313" key="3">
    <source>
        <dbReference type="EMBL" id="OWZ16636.1"/>
    </source>
</evidence>
<evidence type="ECO:0000256" key="1">
    <source>
        <dbReference type="RuleBase" id="RU003682"/>
    </source>
</evidence>
<dbReference type="InterPro" id="IPR050231">
    <property type="entry name" value="Iron_ascorbate_oxido_reductase"/>
</dbReference>
<proteinExistence type="inferred from homology"/>
<gene>
    <name evidence="3" type="ORF">PHMEG_0009550</name>
</gene>
<comment type="similarity">
    <text evidence="1">Belongs to the iron/ascorbate-dependent oxidoreductase family.</text>
</comment>
<reference evidence="4" key="1">
    <citation type="submission" date="2017-03" db="EMBL/GenBank/DDBJ databases">
        <title>Phytopthora megakarya and P. palmivora, two closely related causual agents of cacao black pod achieved similar genome size and gene model numbers by different mechanisms.</title>
        <authorList>
            <person name="Ali S."/>
            <person name="Shao J."/>
            <person name="Larry D.J."/>
            <person name="Kronmiller B."/>
            <person name="Shen D."/>
            <person name="Strem M.D."/>
            <person name="Melnick R.L."/>
            <person name="Guiltinan M.J."/>
            <person name="Tyler B.M."/>
            <person name="Meinhardt L.W."/>
            <person name="Bailey B.A."/>
        </authorList>
    </citation>
    <scope>NUCLEOTIDE SEQUENCE [LARGE SCALE GENOMIC DNA]</scope>
    <source>
        <strain evidence="4">zdho120</strain>
    </source>
</reference>
<dbReference type="Proteomes" id="UP000198211">
    <property type="component" value="Unassembled WGS sequence"/>
</dbReference>
<keyword evidence="4" id="KW-1185">Reference proteome</keyword>
<accession>A0A225WFX8</accession>
<feature type="domain" description="Fe2OG dioxygenase" evidence="2">
    <location>
        <begin position="211"/>
        <end position="326"/>
    </location>
</feature>
<dbReference type="EMBL" id="NBNE01000898">
    <property type="protein sequence ID" value="OWZ16636.1"/>
    <property type="molecule type" value="Genomic_DNA"/>
</dbReference>
<dbReference type="OrthoDB" id="420380at2759"/>
<evidence type="ECO:0000259" key="2">
    <source>
        <dbReference type="PROSITE" id="PS51471"/>
    </source>
</evidence>
<dbReference type="GO" id="GO:0046872">
    <property type="term" value="F:metal ion binding"/>
    <property type="evidence" value="ECO:0007669"/>
    <property type="project" value="UniProtKB-KW"/>
</dbReference>
<dbReference type="AlphaFoldDB" id="A0A225WFX8"/>
<dbReference type="GO" id="GO:0016491">
    <property type="term" value="F:oxidoreductase activity"/>
    <property type="evidence" value="ECO:0007669"/>
    <property type="project" value="UniProtKB-KW"/>
</dbReference>
<dbReference type="PANTHER" id="PTHR47990">
    <property type="entry name" value="2-OXOGLUTARATE (2OG) AND FE(II)-DEPENDENT OXYGENASE SUPERFAMILY PROTEIN-RELATED"/>
    <property type="match status" value="1"/>
</dbReference>
<organism evidence="3 4">
    <name type="scientific">Phytophthora megakarya</name>
    <dbReference type="NCBI Taxonomy" id="4795"/>
    <lineage>
        <taxon>Eukaryota</taxon>
        <taxon>Sar</taxon>
        <taxon>Stramenopiles</taxon>
        <taxon>Oomycota</taxon>
        <taxon>Peronosporomycetes</taxon>
        <taxon>Peronosporales</taxon>
        <taxon>Peronosporaceae</taxon>
        <taxon>Phytophthora</taxon>
    </lineage>
</organism>
<protein>
    <recommendedName>
        <fullName evidence="2">Fe2OG dioxygenase domain-containing protein</fullName>
    </recommendedName>
</protein>
<dbReference type="InterPro" id="IPR027443">
    <property type="entry name" value="IPNS-like_sf"/>
</dbReference>
<dbReference type="Pfam" id="PF03171">
    <property type="entry name" value="2OG-FeII_Oxy"/>
    <property type="match status" value="1"/>
</dbReference>
<dbReference type="InterPro" id="IPR044861">
    <property type="entry name" value="IPNS-like_FE2OG_OXY"/>
</dbReference>
<dbReference type="PROSITE" id="PS51471">
    <property type="entry name" value="FE2OG_OXY"/>
    <property type="match status" value="1"/>
</dbReference>
<sequence length="371" mass="42269">MGNAYESPFFAVNSAALAESNNLIARTLARRRFVQNLQNFGFARLQVTPEQANIPKVAFERVRKWLADQLELPKEKRWVDFVDASKKKEGEEVNDNPTDSLCYSHPVVSRGRRVGFSSDRNRDYMQLRLPIAASGTPWPPAYFQENEENKEFAHEMLILLELLDDISRGCMQAVCEVFNIDEQWLLGELLDDRTRPAEFFNGPRDESYQYGASVIRIYNYRNKAGNGKEPAEVDPNDHSCGVHADLGLVTVSPLATVPGLQMWNLERMSWIDVEESATSLHFSVFAGETLGFLTHGVISAPLHRVPPVCVEDEAERRMSMPYFLRAKPNVCLNPKAPAAEQITCRDFMEDIVFKKRPWRRENSKNPAPPDY</sequence>